<dbReference type="SMART" id="SM00358">
    <property type="entry name" value="DSRM"/>
    <property type="match status" value="1"/>
</dbReference>
<dbReference type="SUPFAM" id="SSF69065">
    <property type="entry name" value="RNase III domain-like"/>
    <property type="match status" value="1"/>
</dbReference>
<comment type="subunit">
    <text evidence="4 15">Homodimer.</text>
</comment>
<evidence type="ECO:0000313" key="18">
    <source>
        <dbReference type="EMBL" id="AEB14123.1"/>
    </source>
</evidence>
<accession>F2NYA2</accession>
<dbReference type="InterPro" id="IPR011907">
    <property type="entry name" value="RNase_III"/>
</dbReference>
<reference evidence="18 19" key="1">
    <citation type="journal article" date="2011" name="Stand. Genomic Sci.">
        <title>Complete genome sequence of Treponema succinifaciens type strain (6091).</title>
        <authorList>
            <person name="Han C."/>
            <person name="Gronow S."/>
            <person name="Teshima H."/>
            <person name="Lapidus A."/>
            <person name="Nolan M."/>
            <person name="Lucas S."/>
            <person name="Hammon N."/>
            <person name="Deshpande S."/>
            <person name="Cheng J.F."/>
            <person name="Zeytun A."/>
            <person name="Tapia R."/>
            <person name="Goodwin L."/>
            <person name="Pitluck S."/>
            <person name="Liolios K."/>
            <person name="Pagani I."/>
            <person name="Ivanova N."/>
            <person name="Mavromatis K."/>
            <person name="Mikhailova N."/>
            <person name="Huntemann M."/>
            <person name="Pati A."/>
            <person name="Chen A."/>
            <person name="Palaniappan K."/>
            <person name="Land M."/>
            <person name="Hauser L."/>
            <person name="Brambilla E.M."/>
            <person name="Rohde M."/>
            <person name="Goker M."/>
            <person name="Woyke T."/>
            <person name="Bristow J."/>
            <person name="Eisen J.A."/>
            <person name="Markowitz V."/>
            <person name="Hugenholtz P."/>
            <person name="Kyrpides N.C."/>
            <person name="Klenk H.P."/>
            <person name="Detter J.C."/>
        </authorList>
    </citation>
    <scope>NUCLEOTIDE SEQUENCE [LARGE SCALE GENOMIC DNA]</scope>
    <source>
        <strain evidence="19">ATCC 33096 / DSM 2489 / 6091</strain>
    </source>
</reference>
<keyword evidence="7 15" id="KW-0507">mRNA processing</keyword>
<dbReference type="HOGENOM" id="CLU_000907_1_3_12"/>
<dbReference type="HAMAP" id="MF_00104">
    <property type="entry name" value="RNase_III"/>
    <property type="match status" value="1"/>
</dbReference>
<comment type="subcellular location">
    <subcellularLocation>
        <location evidence="2 15">Cytoplasm</location>
    </subcellularLocation>
</comment>
<name>F2NYA2_TRES6</name>
<dbReference type="PANTHER" id="PTHR11207">
    <property type="entry name" value="RIBONUCLEASE III"/>
    <property type="match status" value="1"/>
</dbReference>
<feature type="active site" evidence="15">
    <location>
        <position position="140"/>
    </location>
</feature>
<dbReference type="Proteomes" id="UP000006852">
    <property type="component" value="Chromosome"/>
</dbReference>
<dbReference type="KEGG" id="tsu:Tresu_1215"/>
<reference evidence="19" key="2">
    <citation type="submission" date="2011-04" db="EMBL/GenBank/DDBJ databases">
        <title>The complete genome of chromosome of Treponema succinifaciens DSM 2489.</title>
        <authorList>
            <person name="Lucas S."/>
            <person name="Copeland A."/>
            <person name="Lapidus A."/>
            <person name="Bruce D."/>
            <person name="Goodwin L."/>
            <person name="Pitluck S."/>
            <person name="Peters L."/>
            <person name="Kyrpides N."/>
            <person name="Mavromatis K."/>
            <person name="Ivanova N."/>
            <person name="Ovchinnikova G."/>
            <person name="Teshima H."/>
            <person name="Detter J.C."/>
            <person name="Tapia R."/>
            <person name="Han C."/>
            <person name="Land M."/>
            <person name="Hauser L."/>
            <person name="Markowitz V."/>
            <person name="Cheng J.-F."/>
            <person name="Hugenholtz P."/>
            <person name="Woyke T."/>
            <person name="Wu D."/>
            <person name="Gronow S."/>
            <person name="Wellnitz S."/>
            <person name="Brambilla E."/>
            <person name="Klenk H.-P."/>
            <person name="Eisen J.A."/>
        </authorList>
    </citation>
    <scope>NUCLEOTIDE SEQUENCE [LARGE SCALE GENOMIC DNA]</scope>
    <source>
        <strain evidence="19">ATCC 33096 / DSM 2489 / 6091</strain>
    </source>
</reference>
<comment type="catalytic activity">
    <reaction evidence="1 15">
        <text>Endonucleolytic cleavage to 5'-phosphomonoester.</text>
        <dbReference type="EC" id="3.1.26.3"/>
    </reaction>
</comment>
<dbReference type="OrthoDB" id="9805026at2"/>
<dbReference type="Pfam" id="PF00035">
    <property type="entry name" value="dsrm"/>
    <property type="match status" value="1"/>
</dbReference>
<evidence type="ECO:0000256" key="3">
    <source>
        <dbReference type="ARBA" id="ARBA00010183"/>
    </source>
</evidence>
<keyword evidence="13 15" id="KW-0460">Magnesium</keyword>
<keyword evidence="19" id="KW-1185">Reference proteome</keyword>
<dbReference type="GO" id="GO:0005737">
    <property type="term" value="C:cytoplasm"/>
    <property type="evidence" value="ECO:0007669"/>
    <property type="project" value="UniProtKB-SubCell"/>
</dbReference>
<dbReference type="Gene3D" id="1.10.1520.10">
    <property type="entry name" value="Ribonuclease III domain"/>
    <property type="match status" value="1"/>
</dbReference>
<keyword evidence="10 15" id="KW-0479">Metal-binding</keyword>
<dbReference type="Pfam" id="PF14622">
    <property type="entry name" value="Ribonucleas_3_3"/>
    <property type="match status" value="1"/>
</dbReference>
<dbReference type="GeneID" id="302998376"/>
<dbReference type="RefSeq" id="WP_013701410.1">
    <property type="nucleotide sequence ID" value="NC_015385.1"/>
</dbReference>
<dbReference type="EMBL" id="CP002631">
    <property type="protein sequence ID" value="AEB14123.1"/>
    <property type="molecule type" value="Genomic_DNA"/>
</dbReference>
<dbReference type="PROSITE" id="PS50142">
    <property type="entry name" value="RNASE_3_2"/>
    <property type="match status" value="1"/>
</dbReference>
<organism evidence="18 19">
    <name type="scientific">Treponema succinifaciens (strain ATCC 33096 / DSM 2489 / 6091)</name>
    <dbReference type="NCBI Taxonomy" id="869209"/>
    <lineage>
        <taxon>Bacteria</taxon>
        <taxon>Pseudomonadati</taxon>
        <taxon>Spirochaetota</taxon>
        <taxon>Spirochaetia</taxon>
        <taxon>Spirochaetales</taxon>
        <taxon>Treponemataceae</taxon>
        <taxon>Treponema</taxon>
    </lineage>
</organism>
<dbReference type="STRING" id="869209.Tresu_1215"/>
<keyword evidence="9 15" id="KW-0540">Nuclease</keyword>
<evidence type="ECO:0000256" key="14">
    <source>
        <dbReference type="ARBA" id="ARBA00022884"/>
    </source>
</evidence>
<dbReference type="PANTHER" id="PTHR11207:SF0">
    <property type="entry name" value="RIBONUCLEASE 3"/>
    <property type="match status" value="1"/>
</dbReference>
<comment type="similarity">
    <text evidence="3">Belongs to the ribonuclease III family.</text>
</comment>
<dbReference type="FunFam" id="3.30.160.20:FF:000003">
    <property type="entry name" value="Ribonuclease 3"/>
    <property type="match status" value="1"/>
</dbReference>
<evidence type="ECO:0000256" key="6">
    <source>
        <dbReference type="ARBA" id="ARBA00022552"/>
    </source>
</evidence>
<dbReference type="FunFam" id="1.10.1520.10:FF:000001">
    <property type="entry name" value="Ribonuclease 3"/>
    <property type="match status" value="1"/>
</dbReference>
<dbReference type="GO" id="GO:0046872">
    <property type="term" value="F:metal ion binding"/>
    <property type="evidence" value="ECO:0007669"/>
    <property type="project" value="UniProtKB-KW"/>
</dbReference>
<dbReference type="PROSITE" id="PS50137">
    <property type="entry name" value="DS_RBD"/>
    <property type="match status" value="1"/>
</dbReference>
<evidence type="ECO:0000256" key="5">
    <source>
        <dbReference type="ARBA" id="ARBA00022490"/>
    </source>
</evidence>
<dbReference type="GO" id="GO:0019843">
    <property type="term" value="F:rRNA binding"/>
    <property type="evidence" value="ECO:0007669"/>
    <property type="project" value="UniProtKB-KW"/>
</dbReference>
<dbReference type="NCBIfam" id="TIGR02191">
    <property type="entry name" value="RNaseIII"/>
    <property type="match status" value="1"/>
</dbReference>
<evidence type="ECO:0000256" key="8">
    <source>
        <dbReference type="ARBA" id="ARBA00022694"/>
    </source>
</evidence>
<protein>
    <recommendedName>
        <fullName evidence="15">Ribonuclease 3</fullName>
        <ecNumber evidence="15">3.1.26.3</ecNumber>
    </recommendedName>
    <alternativeName>
        <fullName evidence="15">Ribonuclease III</fullName>
        <shortName evidence="15">RNase III</shortName>
    </alternativeName>
</protein>
<dbReference type="GO" id="GO:0004525">
    <property type="term" value="F:ribonuclease III activity"/>
    <property type="evidence" value="ECO:0007669"/>
    <property type="project" value="UniProtKB-UniRule"/>
</dbReference>
<evidence type="ECO:0000256" key="1">
    <source>
        <dbReference type="ARBA" id="ARBA00000109"/>
    </source>
</evidence>
<dbReference type="EC" id="3.1.26.3" evidence="15"/>
<evidence type="ECO:0000259" key="17">
    <source>
        <dbReference type="PROSITE" id="PS50142"/>
    </source>
</evidence>
<feature type="binding site" evidence="15">
    <location>
        <position position="63"/>
    </location>
    <ligand>
        <name>Mg(2+)</name>
        <dbReference type="ChEBI" id="CHEBI:18420"/>
    </ligand>
</feature>
<feature type="domain" description="DRBM" evidence="16">
    <location>
        <begin position="178"/>
        <end position="247"/>
    </location>
</feature>
<evidence type="ECO:0000256" key="15">
    <source>
        <dbReference type="HAMAP-Rule" id="MF_00104"/>
    </source>
</evidence>
<proteinExistence type="inferred from homology"/>
<dbReference type="GO" id="GO:0042802">
    <property type="term" value="F:identical protein binding"/>
    <property type="evidence" value="ECO:0007669"/>
    <property type="project" value="UniProtKB-ARBA"/>
</dbReference>
<dbReference type="GO" id="GO:0006364">
    <property type="term" value="P:rRNA processing"/>
    <property type="evidence" value="ECO:0007669"/>
    <property type="project" value="UniProtKB-UniRule"/>
</dbReference>
<feature type="binding site" evidence="15">
    <location>
        <position position="140"/>
    </location>
    <ligand>
        <name>Mg(2+)</name>
        <dbReference type="ChEBI" id="CHEBI:18420"/>
    </ligand>
</feature>
<evidence type="ECO:0000256" key="4">
    <source>
        <dbReference type="ARBA" id="ARBA00011738"/>
    </source>
</evidence>
<dbReference type="AlphaFoldDB" id="F2NYA2"/>
<dbReference type="eggNOG" id="COG0571">
    <property type="taxonomic scope" value="Bacteria"/>
</dbReference>
<dbReference type="Gene3D" id="3.30.160.20">
    <property type="match status" value="1"/>
</dbReference>
<evidence type="ECO:0000256" key="9">
    <source>
        <dbReference type="ARBA" id="ARBA00022722"/>
    </source>
</evidence>
<comment type="function">
    <text evidence="15">Digests double-stranded RNA. Involved in the processing of primary rRNA transcript to yield the immediate precursors to the large and small rRNAs (23S and 16S). Processes some mRNAs, and tRNAs when they are encoded in the rRNA operon. Processes pre-crRNA and tracrRNA of type II CRISPR loci if present in the organism.</text>
</comment>
<keyword evidence="12 15" id="KW-0378">Hydrolase</keyword>
<sequence length="248" mass="27738">MGFKGLFYPEKSLTRERKKELDEFCRHLKLHFKNYSLLDLAFHHRSYSNENTSYKRYNNERLEFLGDSVLGLATAAFLYNDMSQNKEGDLAKIKANVVSEQSLAPIAVEKMHIDKYLVLGKGEELSGGRTKKAILADAVEAVIGALYIDSGYESAERLVLELIIPEIRKVQSDHGSKDYKTLLQEFYQKKTNACPSYSLVRTTGPDHDRIFYVSVKLGDVVYGPASGKNKKSAEQAAAGVACKALGIE</sequence>
<evidence type="ECO:0000256" key="11">
    <source>
        <dbReference type="ARBA" id="ARBA00022759"/>
    </source>
</evidence>
<evidence type="ECO:0000313" key="19">
    <source>
        <dbReference type="Proteomes" id="UP000006852"/>
    </source>
</evidence>
<dbReference type="GO" id="GO:0006397">
    <property type="term" value="P:mRNA processing"/>
    <property type="evidence" value="ECO:0007669"/>
    <property type="project" value="UniProtKB-UniRule"/>
</dbReference>
<evidence type="ECO:0000256" key="2">
    <source>
        <dbReference type="ARBA" id="ARBA00004496"/>
    </source>
</evidence>
<evidence type="ECO:0000256" key="10">
    <source>
        <dbReference type="ARBA" id="ARBA00022723"/>
    </source>
</evidence>
<keyword evidence="14 15" id="KW-0694">RNA-binding</keyword>
<dbReference type="CDD" id="cd00593">
    <property type="entry name" value="RIBOc"/>
    <property type="match status" value="1"/>
</dbReference>
<keyword evidence="15" id="KW-0699">rRNA-binding</keyword>
<gene>
    <name evidence="15" type="primary">rnc</name>
    <name evidence="18" type="ordered locus">Tresu_1215</name>
</gene>
<dbReference type="GO" id="GO:0003725">
    <property type="term" value="F:double-stranded RNA binding"/>
    <property type="evidence" value="ECO:0007669"/>
    <property type="project" value="TreeGrafter"/>
</dbReference>
<dbReference type="SMART" id="SM00535">
    <property type="entry name" value="RIBOc"/>
    <property type="match status" value="1"/>
</dbReference>
<feature type="domain" description="RNase III" evidence="17">
    <location>
        <begin position="21"/>
        <end position="151"/>
    </location>
</feature>
<feature type="binding site" evidence="15">
    <location>
        <position position="137"/>
    </location>
    <ligand>
        <name>Mg(2+)</name>
        <dbReference type="ChEBI" id="CHEBI:18420"/>
    </ligand>
</feature>
<dbReference type="InterPro" id="IPR036389">
    <property type="entry name" value="RNase_III_sf"/>
</dbReference>
<feature type="active site" evidence="15">
    <location>
        <position position="67"/>
    </location>
</feature>
<dbReference type="InterPro" id="IPR014720">
    <property type="entry name" value="dsRBD_dom"/>
</dbReference>
<keyword evidence="6 15" id="KW-0698">rRNA processing</keyword>
<evidence type="ECO:0000259" key="16">
    <source>
        <dbReference type="PROSITE" id="PS50137"/>
    </source>
</evidence>
<evidence type="ECO:0000256" key="12">
    <source>
        <dbReference type="ARBA" id="ARBA00022801"/>
    </source>
</evidence>
<dbReference type="InterPro" id="IPR000999">
    <property type="entry name" value="RNase_III_dom"/>
</dbReference>
<dbReference type="GO" id="GO:0010468">
    <property type="term" value="P:regulation of gene expression"/>
    <property type="evidence" value="ECO:0007669"/>
    <property type="project" value="TreeGrafter"/>
</dbReference>
<comment type="cofactor">
    <cofactor evidence="15">
        <name>Mg(2+)</name>
        <dbReference type="ChEBI" id="CHEBI:18420"/>
    </cofactor>
</comment>
<keyword evidence="8 15" id="KW-0819">tRNA processing</keyword>
<dbReference type="GO" id="GO:0008033">
    <property type="term" value="P:tRNA processing"/>
    <property type="evidence" value="ECO:0007669"/>
    <property type="project" value="UniProtKB-KW"/>
</dbReference>
<dbReference type="PROSITE" id="PS00517">
    <property type="entry name" value="RNASE_3_1"/>
    <property type="match status" value="1"/>
</dbReference>
<evidence type="ECO:0000256" key="13">
    <source>
        <dbReference type="ARBA" id="ARBA00022842"/>
    </source>
</evidence>
<keyword evidence="5 15" id="KW-0963">Cytoplasm</keyword>
<dbReference type="SUPFAM" id="SSF54768">
    <property type="entry name" value="dsRNA-binding domain-like"/>
    <property type="match status" value="1"/>
</dbReference>
<evidence type="ECO:0000256" key="7">
    <source>
        <dbReference type="ARBA" id="ARBA00022664"/>
    </source>
</evidence>
<dbReference type="CDD" id="cd10845">
    <property type="entry name" value="DSRM_RNAse_III_family"/>
    <property type="match status" value="1"/>
</dbReference>
<keyword evidence="11 15" id="KW-0255">Endonuclease</keyword>